<dbReference type="AlphaFoldDB" id="A0A9D9DI94"/>
<protein>
    <recommendedName>
        <fullName evidence="4 10">4-alpha-glucanotransferase</fullName>
        <ecNumber evidence="3 10">2.4.1.25</ecNumber>
    </recommendedName>
    <alternativeName>
        <fullName evidence="8 10">Amylomaltase</fullName>
    </alternativeName>
    <alternativeName>
        <fullName evidence="9 10">Disproportionating enzyme</fullName>
    </alternativeName>
</protein>
<evidence type="ECO:0000256" key="5">
    <source>
        <dbReference type="ARBA" id="ARBA00022676"/>
    </source>
</evidence>
<evidence type="ECO:0000256" key="3">
    <source>
        <dbReference type="ARBA" id="ARBA00012560"/>
    </source>
</evidence>
<evidence type="ECO:0000256" key="10">
    <source>
        <dbReference type="RuleBase" id="RU361207"/>
    </source>
</evidence>
<reference evidence="11" key="2">
    <citation type="journal article" date="2021" name="PeerJ">
        <title>Extensive microbial diversity within the chicken gut microbiome revealed by metagenomics and culture.</title>
        <authorList>
            <person name="Gilroy R."/>
            <person name="Ravi A."/>
            <person name="Getino M."/>
            <person name="Pursley I."/>
            <person name="Horton D.L."/>
            <person name="Alikhan N.F."/>
            <person name="Baker D."/>
            <person name="Gharbi K."/>
            <person name="Hall N."/>
            <person name="Watson M."/>
            <person name="Adriaenssens E.M."/>
            <person name="Foster-Nyarko E."/>
            <person name="Jarju S."/>
            <person name="Secka A."/>
            <person name="Antonio M."/>
            <person name="Oren A."/>
            <person name="Chaudhuri R.R."/>
            <person name="La Ragione R."/>
            <person name="Hildebrand F."/>
            <person name="Pallen M.J."/>
        </authorList>
    </citation>
    <scope>NUCLEOTIDE SEQUENCE</scope>
    <source>
        <strain evidence="11">11159</strain>
    </source>
</reference>
<dbReference type="GO" id="GO:0005975">
    <property type="term" value="P:carbohydrate metabolic process"/>
    <property type="evidence" value="ECO:0007669"/>
    <property type="project" value="InterPro"/>
</dbReference>
<sequence>MKKDVGILLHISSLPSETGIGTFGKSAYDFVDFLASLNLSIWQILPLNLTSFGDSPYQSPSNYGYNYYFIDLDTLVSKGLLTKEDYSHIDFGQNEDRVNYELLFNNRIKVLKKAFSNFKYTDEFKNFLKEDKNASDFALFMTMKELNNFKSWDLWEEQLNSYSEELEAQVKEKHKGLFEFYAWTQYEFLSEFFDLKKYANSKNIKIMGDIPIYLSYDSVECYKYPKMFQFDEHHKPTSVAGCPPDCFSVDGQLWGNPLYNRDYLKSTNYKWWNDRIYNALKLYDLVRIDHFRGFSAYYSIPYKDKTAKNGKWVKGPGFDLFKDKLNLPIVAEDLGYIDDDFRKLMKETNYPGMKILIQGLEDLHLDNEWRPRNYTEKYFSYTSTHDSETTLQYLNNLTNEKRKVALEVVKEEFEYFNIPFNKEITNEDLVYKLIELNIRSKSKASIIPMQDLLCIGKEGRMNFPSTLSTLNWSWKVNKSDFLKKESRIRDFFKKMDTF</sequence>
<evidence type="ECO:0000256" key="7">
    <source>
        <dbReference type="ARBA" id="ARBA00023277"/>
    </source>
</evidence>
<dbReference type="Gene3D" id="3.20.20.80">
    <property type="entry name" value="Glycosidases"/>
    <property type="match status" value="1"/>
</dbReference>
<keyword evidence="7 10" id="KW-0119">Carbohydrate metabolism</keyword>
<dbReference type="EMBL" id="JADIMY010000126">
    <property type="protein sequence ID" value="MBO8428207.1"/>
    <property type="molecule type" value="Genomic_DNA"/>
</dbReference>
<reference evidence="11" key="1">
    <citation type="submission" date="2020-10" db="EMBL/GenBank/DDBJ databases">
        <authorList>
            <person name="Gilroy R."/>
        </authorList>
    </citation>
    <scope>NUCLEOTIDE SEQUENCE</scope>
    <source>
        <strain evidence="11">11159</strain>
    </source>
</reference>
<dbReference type="SUPFAM" id="SSF51445">
    <property type="entry name" value="(Trans)glycosidases"/>
    <property type="match status" value="1"/>
</dbReference>
<evidence type="ECO:0000256" key="9">
    <source>
        <dbReference type="ARBA" id="ARBA00031501"/>
    </source>
</evidence>
<evidence type="ECO:0000256" key="6">
    <source>
        <dbReference type="ARBA" id="ARBA00022679"/>
    </source>
</evidence>
<evidence type="ECO:0000313" key="11">
    <source>
        <dbReference type="EMBL" id="MBO8428207.1"/>
    </source>
</evidence>
<dbReference type="NCBIfam" id="NF011080">
    <property type="entry name" value="PRK14508.1-3"/>
    <property type="match status" value="1"/>
</dbReference>
<comment type="catalytic activity">
    <reaction evidence="1 10">
        <text>Transfers a segment of a (1-&gt;4)-alpha-D-glucan to a new position in an acceptor, which may be glucose or a (1-&gt;4)-alpha-D-glucan.</text>
        <dbReference type="EC" id="2.4.1.25"/>
    </reaction>
</comment>
<dbReference type="NCBIfam" id="TIGR00217">
    <property type="entry name" value="malQ"/>
    <property type="match status" value="1"/>
</dbReference>
<keyword evidence="5 10" id="KW-0328">Glycosyltransferase</keyword>
<proteinExistence type="inferred from homology"/>
<dbReference type="InterPro" id="IPR003385">
    <property type="entry name" value="Glyco_hydro_77"/>
</dbReference>
<evidence type="ECO:0000256" key="2">
    <source>
        <dbReference type="ARBA" id="ARBA00005684"/>
    </source>
</evidence>
<accession>A0A9D9DI94</accession>
<organism evidence="11 12">
    <name type="scientific">Candidatus Onthovivens merdipullorum</name>
    <dbReference type="NCBI Taxonomy" id="2840889"/>
    <lineage>
        <taxon>Bacteria</taxon>
        <taxon>Bacillati</taxon>
        <taxon>Bacillota</taxon>
        <taxon>Bacilli</taxon>
        <taxon>Bacillales</taxon>
        <taxon>Candidatus Onthovivens</taxon>
    </lineage>
</organism>
<gene>
    <name evidence="11" type="primary">malQ</name>
    <name evidence="11" type="ORF">IAC58_06670</name>
</gene>
<dbReference type="PANTHER" id="PTHR32438">
    <property type="entry name" value="4-ALPHA-GLUCANOTRANSFERASE DPE1, CHLOROPLASTIC/AMYLOPLASTIC"/>
    <property type="match status" value="1"/>
</dbReference>
<dbReference type="InterPro" id="IPR017853">
    <property type="entry name" value="GH"/>
</dbReference>
<comment type="similarity">
    <text evidence="2 10">Belongs to the disproportionating enzyme family.</text>
</comment>
<dbReference type="PANTHER" id="PTHR32438:SF5">
    <property type="entry name" value="4-ALPHA-GLUCANOTRANSFERASE DPE1, CHLOROPLASTIC_AMYLOPLASTIC"/>
    <property type="match status" value="1"/>
</dbReference>
<keyword evidence="6 10" id="KW-0808">Transferase</keyword>
<evidence type="ECO:0000256" key="1">
    <source>
        <dbReference type="ARBA" id="ARBA00000439"/>
    </source>
</evidence>
<name>A0A9D9DI94_9BACL</name>
<dbReference type="GO" id="GO:0004134">
    <property type="term" value="F:4-alpha-glucanotransferase activity"/>
    <property type="evidence" value="ECO:0007669"/>
    <property type="project" value="UniProtKB-EC"/>
</dbReference>
<evidence type="ECO:0000256" key="4">
    <source>
        <dbReference type="ARBA" id="ARBA00020295"/>
    </source>
</evidence>
<evidence type="ECO:0000313" key="12">
    <source>
        <dbReference type="Proteomes" id="UP000823613"/>
    </source>
</evidence>
<dbReference type="Pfam" id="PF02446">
    <property type="entry name" value="Glyco_hydro_77"/>
    <property type="match status" value="1"/>
</dbReference>
<dbReference type="EC" id="2.4.1.25" evidence="3 10"/>
<dbReference type="Proteomes" id="UP000823613">
    <property type="component" value="Unassembled WGS sequence"/>
</dbReference>
<evidence type="ECO:0000256" key="8">
    <source>
        <dbReference type="ARBA" id="ARBA00031423"/>
    </source>
</evidence>
<comment type="caution">
    <text evidence="11">The sequence shown here is derived from an EMBL/GenBank/DDBJ whole genome shotgun (WGS) entry which is preliminary data.</text>
</comment>